<protein>
    <submittedName>
        <fullName evidence="4">ABC transporter related protein</fullName>
    </submittedName>
</protein>
<dbReference type="InterPro" id="IPR003439">
    <property type="entry name" value="ABC_transporter-like_ATP-bd"/>
</dbReference>
<evidence type="ECO:0000313" key="5">
    <source>
        <dbReference type="Proteomes" id="UP000245423"/>
    </source>
</evidence>
<dbReference type="Proteomes" id="UP000245423">
    <property type="component" value="Chromosome 1"/>
</dbReference>
<keyword evidence="5" id="KW-1185">Reference proteome</keyword>
<dbReference type="AlphaFoldDB" id="M1YRP8"/>
<organism evidence="4 5">
    <name type="scientific">[Clostridium] ultunense Esp</name>
    <dbReference type="NCBI Taxonomy" id="1288971"/>
    <lineage>
        <taxon>Bacteria</taxon>
        <taxon>Bacillati</taxon>
        <taxon>Bacillota</taxon>
        <taxon>Tissierellia</taxon>
        <taxon>Tissierellales</taxon>
        <taxon>Tepidimicrobiaceae</taxon>
        <taxon>Schnuerera</taxon>
    </lineage>
</organism>
<dbReference type="SUPFAM" id="SSF52540">
    <property type="entry name" value="P-loop containing nucleoside triphosphate hydrolases"/>
    <property type="match status" value="1"/>
</dbReference>
<gene>
    <name evidence="4" type="ORF">CUESP1_2804</name>
</gene>
<dbReference type="PROSITE" id="PS50893">
    <property type="entry name" value="ABC_TRANSPORTER_2"/>
    <property type="match status" value="1"/>
</dbReference>
<dbReference type="SMART" id="SM00382">
    <property type="entry name" value="AAA"/>
    <property type="match status" value="1"/>
</dbReference>
<dbReference type="InterPro" id="IPR017871">
    <property type="entry name" value="ABC_transporter-like_CS"/>
</dbReference>
<feature type="domain" description="ABC transporter" evidence="3">
    <location>
        <begin position="9"/>
        <end position="239"/>
    </location>
</feature>
<evidence type="ECO:0000256" key="2">
    <source>
        <dbReference type="ARBA" id="ARBA00022840"/>
    </source>
</evidence>
<evidence type="ECO:0000259" key="3">
    <source>
        <dbReference type="PROSITE" id="PS50893"/>
    </source>
</evidence>
<evidence type="ECO:0000313" key="4">
    <source>
        <dbReference type="EMBL" id="SHD78136.1"/>
    </source>
</evidence>
<dbReference type="GO" id="GO:0016887">
    <property type="term" value="F:ATP hydrolysis activity"/>
    <property type="evidence" value="ECO:0007669"/>
    <property type="project" value="InterPro"/>
</dbReference>
<dbReference type="CDD" id="cd03230">
    <property type="entry name" value="ABC_DR_subfamily_A"/>
    <property type="match status" value="1"/>
</dbReference>
<dbReference type="PANTHER" id="PTHR43613:SF1">
    <property type="entry name" value="ABC TRANSPORTER, ATP-BINDING PROTEIN"/>
    <property type="match status" value="1"/>
</dbReference>
<dbReference type="PROSITE" id="PS00211">
    <property type="entry name" value="ABC_TRANSPORTER_1"/>
    <property type="match status" value="1"/>
</dbReference>
<accession>M1YRP8</accession>
<dbReference type="EMBL" id="LT669839">
    <property type="protein sequence ID" value="SHD78136.1"/>
    <property type="molecule type" value="Genomic_DNA"/>
</dbReference>
<name>M1YRP8_9FIRM</name>
<dbReference type="GO" id="GO:0005524">
    <property type="term" value="F:ATP binding"/>
    <property type="evidence" value="ECO:0007669"/>
    <property type="project" value="UniProtKB-KW"/>
</dbReference>
<dbReference type="PANTHER" id="PTHR43613">
    <property type="entry name" value="ABC TRANSPORTER, ATP-BINDING PROTEIN"/>
    <property type="match status" value="1"/>
</dbReference>
<proteinExistence type="predicted"/>
<keyword evidence="1" id="KW-0547">Nucleotide-binding</keyword>
<dbReference type="HOGENOM" id="CLU_000604_1_2_9"/>
<sequence>MELCGRPIITIRNLEKNFGSKRVLKGIDLDIYPGQIIGYIGPNGAGKSTTVKIVLGLMGEYTGEIEIFGENISSGNVEYKRKIGYVPETAEVYDNLTGREYLTFIGELYGMDYDEADEKAKKLTELFGLKQVYDFRISSYSKGMRQKLLIISSLLNNPDILFFDEPLSGIDANSVMVFKEILAELKSQGKTIFYSSHIMEVVEKISSRIVLINEGRIVADGSFEELREKSMEGSLEGIFNELTGFKEHEKIAKEFVSIVQGVDYYEGV</sequence>
<reference evidence="4 5" key="1">
    <citation type="submission" date="2016-11" db="EMBL/GenBank/DDBJ databases">
        <authorList>
            <person name="Manzoor S."/>
        </authorList>
    </citation>
    <scope>NUCLEOTIDE SEQUENCE [LARGE SCALE GENOMIC DNA]</scope>
    <source>
        <strain evidence="4">Clostridium ultunense strain Esp</strain>
    </source>
</reference>
<dbReference type="InterPro" id="IPR027417">
    <property type="entry name" value="P-loop_NTPase"/>
</dbReference>
<keyword evidence="2" id="KW-0067">ATP-binding</keyword>
<dbReference type="Pfam" id="PF00005">
    <property type="entry name" value="ABC_tran"/>
    <property type="match status" value="1"/>
</dbReference>
<dbReference type="InterPro" id="IPR003593">
    <property type="entry name" value="AAA+_ATPase"/>
</dbReference>
<evidence type="ECO:0000256" key="1">
    <source>
        <dbReference type="ARBA" id="ARBA00022741"/>
    </source>
</evidence>
<dbReference type="Gene3D" id="3.40.50.300">
    <property type="entry name" value="P-loop containing nucleotide triphosphate hydrolases"/>
    <property type="match status" value="1"/>
</dbReference>